<dbReference type="InterPro" id="IPR051727">
    <property type="entry name" value="DnaJ_C3_Co-chaperones"/>
</dbReference>
<dbReference type="Gene3D" id="1.10.287.110">
    <property type="entry name" value="DnaJ domain"/>
    <property type="match status" value="1"/>
</dbReference>
<gene>
    <name evidence="4" type="ORF">MSYG_0918</name>
</gene>
<keyword evidence="5" id="KW-1185">Reference proteome</keyword>
<dbReference type="PANTHER" id="PTHR44140:SF2">
    <property type="entry name" value="LD25575P"/>
    <property type="match status" value="1"/>
</dbReference>
<dbReference type="CDD" id="cd06257">
    <property type="entry name" value="DnaJ"/>
    <property type="match status" value="1"/>
</dbReference>
<dbReference type="VEuPathDB" id="FungiDB:MSYG_0918"/>
<reference evidence="5" key="1">
    <citation type="journal article" date="2017" name="Nucleic Acids Res.">
        <title>Proteogenomics produces comprehensive and highly accurate protein-coding gene annotation in a complete genome assembly of Malassezia sympodialis.</title>
        <authorList>
            <person name="Zhu Y."/>
            <person name="Engstroem P.G."/>
            <person name="Tellgren-Roth C."/>
            <person name="Baudo C.D."/>
            <person name="Kennell J.C."/>
            <person name="Sun S."/>
            <person name="Billmyre R.B."/>
            <person name="Schroeder M.S."/>
            <person name="Andersson A."/>
            <person name="Holm T."/>
            <person name="Sigurgeirsson B."/>
            <person name="Wu G."/>
            <person name="Sankaranarayanan S.R."/>
            <person name="Siddharthan R."/>
            <person name="Sanyal K."/>
            <person name="Lundeberg J."/>
            <person name="Nystedt B."/>
            <person name="Boekhout T."/>
            <person name="Dawson T.L. Jr."/>
            <person name="Heitman J."/>
            <person name="Scheynius A."/>
            <person name="Lehtioe J."/>
        </authorList>
    </citation>
    <scope>NUCLEOTIDE SEQUENCE [LARGE SCALE GENOMIC DNA]</scope>
    <source>
        <strain evidence="5">ATCC 42132</strain>
    </source>
</reference>
<dbReference type="GO" id="GO:0051787">
    <property type="term" value="F:misfolded protein binding"/>
    <property type="evidence" value="ECO:0007669"/>
    <property type="project" value="TreeGrafter"/>
</dbReference>
<dbReference type="EMBL" id="LT671822">
    <property type="protein sequence ID" value="SHO76580.1"/>
    <property type="molecule type" value="Genomic_DNA"/>
</dbReference>
<dbReference type="Gene3D" id="1.25.40.10">
    <property type="entry name" value="Tetratricopeptide repeat domain"/>
    <property type="match status" value="1"/>
</dbReference>
<evidence type="ECO:0000313" key="4">
    <source>
        <dbReference type="EMBL" id="SHO76580.1"/>
    </source>
</evidence>
<accession>M5EB45</accession>
<dbReference type="SMART" id="SM00028">
    <property type="entry name" value="TPR"/>
    <property type="match status" value="6"/>
</dbReference>
<dbReference type="AlphaFoldDB" id="M5EB45"/>
<keyword evidence="3" id="KW-0256">Endoplasmic reticulum</keyword>
<dbReference type="PANTHER" id="PTHR44140">
    <property type="entry name" value="LD25575P"/>
    <property type="match status" value="1"/>
</dbReference>
<evidence type="ECO:0000256" key="3">
    <source>
        <dbReference type="ARBA" id="ARBA00022824"/>
    </source>
</evidence>
<dbReference type="GO" id="GO:0034975">
    <property type="term" value="P:protein folding in endoplasmic reticulum"/>
    <property type="evidence" value="ECO:0007669"/>
    <property type="project" value="TreeGrafter"/>
</dbReference>
<dbReference type="PRINTS" id="PR00625">
    <property type="entry name" value="JDOMAIN"/>
</dbReference>
<proteinExistence type="predicted"/>
<dbReference type="SMART" id="SM00271">
    <property type="entry name" value="DnaJ"/>
    <property type="match status" value="1"/>
</dbReference>
<dbReference type="SUPFAM" id="SSF48452">
    <property type="entry name" value="TPR-like"/>
    <property type="match status" value="2"/>
</dbReference>
<protein>
    <submittedName>
        <fullName evidence="4">Similar to S.cerevisiae protein SCJ1 (One of several homologs of bacterial chaperone DnaJ)</fullName>
    </submittedName>
</protein>
<dbReference type="InterPro" id="IPR011990">
    <property type="entry name" value="TPR-like_helical_dom_sf"/>
</dbReference>
<dbReference type="PROSITE" id="PS50076">
    <property type="entry name" value="DNAJ_2"/>
    <property type="match status" value="1"/>
</dbReference>
<dbReference type="InterPro" id="IPR001623">
    <property type="entry name" value="DnaJ_domain"/>
</dbReference>
<dbReference type="Pfam" id="PF13432">
    <property type="entry name" value="TPR_16"/>
    <property type="match status" value="1"/>
</dbReference>
<dbReference type="PROSITE" id="PS50005">
    <property type="entry name" value="TPR"/>
    <property type="match status" value="1"/>
</dbReference>
<dbReference type="HOGENOM" id="CLU_015935_0_1_1"/>
<dbReference type="Pfam" id="PF00226">
    <property type="entry name" value="DnaJ"/>
    <property type="match status" value="1"/>
</dbReference>
<dbReference type="Proteomes" id="UP000186303">
    <property type="component" value="Chromosome 2"/>
</dbReference>
<evidence type="ECO:0000256" key="2">
    <source>
        <dbReference type="ARBA" id="ARBA00022729"/>
    </source>
</evidence>
<evidence type="ECO:0000313" key="5">
    <source>
        <dbReference type="Proteomes" id="UP000186303"/>
    </source>
</evidence>
<dbReference type="KEGG" id="msym:MSY001_2595"/>
<comment type="subcellular location">
    <subcellularLocation>
        <location evidence="1">Endoplasmic reticulum</location>
    </subcellularLocation>
</comment>
<evidence type="ECO:0000256" key="1">
    <source>
        <dbReference type="ARBA" id="ARBA00004240"/>
    </source>
</evidence>
<dbReference type="InterPro" id="IPR019734">
    <property type="entry name" value="TPR_rpt"/>
</dbReference>
<dbReference type="OMA" id="PFAHFQH"/>
<dbReference type="InterPro" id="IPR036869">
    <property type="entry name" value="J_dom_sf"/>
</dbReference>
<dbReference type="SUPFAM" id="SSF46565">
    <property type="entry name" value="Chaperone J-domain"/>
    <property type="match status" value="1"/>
</dbReference>
<sequence length="533" mass="59324">MATMWQVLWVAILVTILLPVAQADKSSADWLLQANAALTSFDYAGALDAFDHAIELDPDAYLSYFRRATAQQALGRTKAALEDLEATIQRSPSFSKAYLQQARIELKEGNLDQALHALKSMDKHGAAHAAKDKTQAAEIRGHIQHAQKLRKKLDKKSYASPDDCLQVADELLKLAPNDLLARKQHAECALQQGDLEAAFIDWTRLAHLAPEPELQLRLSMIAYYLLGTKGSQMQDAGLTNLKACLHNDPDNKACIRAHKQLRKIDKAIQKARKFAESDSWSAVVSSLKGTKVGGPTIYEEIEALLKEGLASHVLPAQIPNPAARSKLLQEIESLYCQAYVEQNLIRKAMPWCDKQLVHDPNNVPALIAKGEEKMSQNEYEEAVRLFSQALEHASPMDRSVRARLVKAQKLLKQSKAKDYYKVLGVSRDADDRTIKKAYRRLAREYHPDKGGSQEKMAEINEAFGVLNDPELKARYDQGDDPNDPTGGQEGGFEHPFAGQGQPFGARGHPFAQFFQQGHFQHGGGGQQFHFSFQ</sequence>
<dbReference type="STRING" id="1230383.M5EB45"/>
<dbReference type="GO" id="GO:0005783">
    <property type="term" value="C:endoplasmic reticulum"/>
    <property type="evidence" value="ECO:0007669"/>
    <property type="project" value="UniProtKB-SubCell"/>
</dbReference>
<organism evidence="4 5">
    <name type="scientific">Malassezia sympodialis (strain ATCC 42132)</name>
    <name type="common">Atopic eczema-associated yeast</name>
    <dbReference type="NCBI Taxonomy" id="1230383"/>
    <lineage>
        <taxon>Eukaryota</taxon>
        <taxon>Fungi</taxon>
        <taxon>Dikarya</taxon>
        <taxon>Basidiomycota</taxon>
        <taxon>Ustilaginomycotina</taxon>
        <taxon>Malasseziomycetes</taxon>
        <taxon>Malasseziales</taxon>
        <taxon>Malasseziaceae</taxon>
        <taxon>Malassezia</taxon>
    </lineage>
</organism>
<keyword evidence="2" id="KW-0732">Signal</keyword>
<name>M5EB45_MALS4</name>
<dbReference type="OrthoDB" id="1726119at2759"/>
<dbReference type="RefSeq" id="XP_018741113.1">
    <property type="nucleotide sequence ID" value="XM_018884456.1"/>
</dbReference>
<dbReference type="GO" id="GO:0051087">
    <property type="term" value="F:protein-folding chaperone binding"/>
    <property type="evidence" value="ECO:0007669"/>
    <property type="project" value="TreeGrafter"/>
</dbReference>